<dbReference type="Proteomes" id="UP001059610">
    <property type="component" value="Unassembled WGS sequence"/>
</dbReference>
<comment type="similarity">
    <text evidence="12">Belongs to the tRNA nucleotidyltransferase/poly(A) polymerase family. Bacterial CCA-adding enzyme type 1 subfamily.</text>
</comment>
<dbReference type="Pfam" id="PF01743">
    <property type="entry name" value="PolyA_pol"/>
    <property type="match status" value="1"/>
</dbReference>
<evidence type="ECO:0000256" key="4">
    <source>
        <dbReference type="ARBA" id="ARBA00022695"/>
    </source>
</evidence>
<comment type="cofactor">
    <cofactor evidence="12">
        <name>Ni(2+)</name>
        <dbReference type="ChEBI" id="CHEBI:49786"/>
    </cofactor>
    <text evidence="12">Nickel for phosphatase activity.</text>
</comment>
<dbReference type="Pfam" id="PF12627">
    <property type="entry name" value="PolyA_pol_RNAbd"/>
    <property type="match status" value="1"/>
</dbReference>
<evidence type="ECO:0000256" key="12">
    <source>
        <dbReference type="HAMAP-Rule" id="MF_01261"/>
    </source>
</evidence>
<evidence type="ECO:0000256" key="5">
    <source>
        <dbReference type="ARBA" id="ARBA00022723"/>
    </source>
</evidence>
<feature type="binding site" evidence="12">
    <location>
        <position position="8"/>
    </location>
    <ligand>
        <name>ATP</name>
        <dbReference type="ChEBI" id="CHEBI:30616"/>
    </ligand>
</feature>
<dbReference type="CDD" id="cd00077">
    <property type="entry name" value="HDc"/>
    <property type="match status" value="1"/>
</dbReference>
<dbReference type="PANTHER" id="PTHR47545:SF1">
    <property type="entry name" value="MULTIFUNCTIONAL CCA PROTEIN"/>
    <property type="match status" value="1"/>
</dbReference>
<dbReference type="EC" id="3.1.4.-" evidence="12"/>
<dbReference type="InterPro" id="IPR032828">
    <property type="entry name" value="PolyA_RNA-bd"/>
</dbReference>
<comment type="subunit">
    <text evidence="12">Monomer. Can also form homodimers and oligomers.</text>
</comment>
<dbReference type="EC" id="2.7.7.72" evidence="12"/>
<dbReference type="InterPro" id="IPR002646">
    <property type="entry name" value="PolA_pol_head_dom"/>
</dbReference>
<feature type="binding site" evidence="12">
    <location>
        <position position="23"/>
    </location>
    <ligand>
        <name>Mg(2+)</name>
        <dbReference type="ChEBI" id="CHEBI:18420"/>
    </ligand>
</feature>
<evidence type="ECO:0000256" key="7">
    <source>
        <dbReference type="ARBA" id="ARBA00022800"/>
    </source>
</evidence>
<dbReference type="SUPFAM" id="SSF81891">
    <property type="entry name" value="Poly A polymerase C-terminal region-like"/>
    <property type="match status" value="1"/>
</dbReference>
<evidence type="ECO:0000256" key="2">
    <source>
        <dbReference type="ARBA" id="ARBA00022679"/>
    </source>
</evidence>
<dbReference type="InterPro" id="IPR050124">
    <property type="entry name" value="tRNA_CCA-adding_enzyme"/>
</dbReference>
<feature type="binding site" evidence="12">
    <location>
        <position position="137"/>
    </location>
    <ligand>
        <name>CTP</name>
        <dbReference type="ChEBI" id="CHEBI:37563"/>
    </ligand>
</feature>
<keyword evidence="7 12" id="KW-0692">RNA repair</keyword>
<dbReference type="NCBIfam" id="NF008137">
    <property type="entry name" value="PRK10885.1"/>
    <property type="match status" value="1"/>
</dbReference>
<dbReference type="HAMAP" id="MF_01262">
    <property type="entry name" value="CCA_bact_type2"/>
    <property type="match status" value="1"/>
</dbReference>
<keyword evidence="10 12" id="KW-0460">Magnesium</keyword>
<feature type="binding site" evidence="12">
    <location>
        <position position="91"/>
    </location>
    <ligand>
        <name>CTP</name>
        <dbReference type="ChEBI" id="CHEBI:37563"/>
    </ligand>
</feature>
<accession>A0ABQ5LIK2</accession>
<feature type="binding site" evidence="12">
    <location>
        <position position="11"/>
    </location>
    <ligand>
        <name>CTP</name>
        <dbReference type="ChEBI" id="CHEBI:37563"/>
    </ligand>
</feature>
<feature type="binding site" evidence="12">
    <location>
        <position position="91"/>
    </location>
    <ligand>
        <name>ATP</name>
        <dbReference type="ChEBI" id="CHEBI:30616"/>
    </ligand>
</feature>
<dbReference type="EMBL" id="BRLJ01000005">
    <property type="protein sequence ID" value="GKX63437.1"/>
    <property type="molecule type" value="Genomic_DNA"/>
</dbReference>
<feature type="domain" description="HD" evidence="13">
    <location>
        <begin position="228"/>
        <end position="329"/>
    </location>
</feature>
<feature type="binding site" evidence="12">
    <location>
        <position position="21"/>
    </location>
    <ligand>
        <name>Mg(2+)</name>
        <dbReference type="ChEBI" id="CHEBI:18420"/>
    </ligand>
</feature>
<feature type="binding site" evidence="12">
    <location>
        <position position="8"/>
    </location>
    <ligand>
        <name>CTP</name>
        <dbReference type="ChEBI" id="CHEBI:37563"/>
    </ligand>
</feature>
<keyword evidence="12" id="KW-0511">Multifunctional enzyme</keyword>
<keyword evidence="4 12" id="KW-0548">Nucleotidyltransferase</keyword>
<keyword evidence="6 12" id="KW-0547">Nucleotide-binding</keyword>
<evidence type="ECO:0000256" key="1">
    <source>
        <dbReference type="ARBA" id="ARBA00022596"/>
    </source>
</evidence>
<dbReference type="EC" id="3.1.3.-" evidence="12"/>
<dbReference type="InterPro" id="IPR012006">
    <property type="entry name" value="CCA_bact"/>
</dbReference>
<feature type="binding site" evidence="12">
    <location>
        <position position="137"/>
    </location>
    <ligand>
        <name>ATP</name>
        <dbReference type="ChEBI" id="CHEBI:30616"/>
    </ligand>
</feature>
<dbReference type="CDD" id="cd05398">
    <property type="entry name" value="NT_ClassII-CCAase"/>
    <property type="match status" value="1"/>
</dbReference>
<feature type="binding site" evidence="12">
    <location>
        <position position="140"/>
    </location>
    <ligand>
        <name>ATP</name>
        <dbReference type="ChEBI" id="CHEBI:30616"/>
    </ligand>
</feature>
<evidence type="ECO:0000259" key="13">
    <source>
        <dbReference type="PROSITE" id="PS51831"/>
    </source>
</evidence>
<dbReference type="PROSITE" id="PS51831">
    <property type="entry name" value="HD"/>
    <property type="match status" value="1"/>
</dbReference>
<organism evidence="14 15">
    <name type="scientific">Pragia fontium</name>
    <dbReference type="NCBI Taxonomy" id="82985"/>
    <lineage>
        <taxon>Bacteria</taxon>
        <taxon>Pseudomonadati</taxon>
        <taxon>Pseudomonadota</taxon>
        <taxon>Gammaproteobacteria</taxon>
        <taxon>Enterobacterales</taxon>
        <taxon>Budviciaceae</taxon>
        <taxon>Pragia</taxon>
    </lineage>
</organism>
<proteinExistence type="inferred from homology"/>
<keyword evidence="1 12" id="KW-0533">Nickel</keyword>
<comment type="catalytic activity">
    <reaction evidence="12">
        <text>a tRNA precursor + 2 CTP + ATP = a tRNA with a 3' CCA end + 3 diphosphate</text>
        <dbReference type="Rhea" id="RHEA:14433"/>
        <dbReference type="Rhea" id="RHEA-COMP:10465"/>
        <dbReference type="Rhea" id="RHEA-COMP:10468"/>
        <dbReference type="ChEBI" id="CHEBI:30616"/>
        <dbReference type="ChEBI" id="CHEBI:33019"/>
        <dbReference type="ChEBI" id="CHEBI:37563"/>
        <dbReference type="ChEBI" id="CHEBI:74896"/>
        <dbReference type="ChEBI" id="CHEBI:83071"/>
        <dbReference type="EC" id="2.7.7.72"/>
    </reaction>
</comment>
<evidence type="ECO:0000256" key="9">
    <source>
        <dbReference type="ARBA" id="ARBA00022840"/>
    </source>
</evidence>
<evidence type="ECO:0000256" key="8">
    <source>
        <dbReference type="ARBA" id="ARBA00022801"/>
    </source>
</evidence>
<comment type="function">
    <text evidence="12">Catalyzes the addition and repair of the essential 3'-terminal CCA sequence in tRNAs without using a nucleic acid template. Adds these three nucleotides in the order of C, C, and A to the tRNA nucleotide-73, using CTP and ATP as substrates and producing inorganic pyrophosphate. tRNA 3'-terminal CCA addition is required both for tRNA processing and repair. Also involved in tRNA surveillance by mediating tandem CCA addition to generate a CCACCA at the 3' terminus of unstable tRNAs. While stable tRNAs receive only 3'-terminal CCA, unstable tRNAs are marked with CCACCA and rapidly degraded.</text>
</comment>
<comment type="miscellaneous">
    <text evidence="12">A single active site specifically recognizes both ATP and CTP and is responsible for their addition.</text>
</comment>
<keyword evidence="11 12" id="KW-0694">RNA-binding</keyword>
<comment type="catalytic activity">
    <reaction evidence="12">
        <text>a tRNA with a 3' CCA end + 2 CTP + ATP = a tRNA with a 3' CCACCA end + 3 diphosphate</text>
        <dbReference type="Rhea" id="RHEA:76235"/>
        <dbReference type="Rhea" id="RHEA-COMP:10468"/>
        <dbReference type="Rhea" id="RHEA-COMP:18655"/>
        <dbReference type="ChEBI" id="CHEBI:30616"/>
        <dbReference type="ChEBI" id="CHEBI:33019"/>
        <dbReference type="ChEBI" id="CHEBI:37563"/>
        <dbReference type="ChEBI" id="CHEBI:83071"/>
        <dbReference type="ChEBI" id="CHEBI:195187"/>
    </reaction>
</comment>
<evidence type="ECO:0000313" key="15">
    <source>
        <dbReference type="Proteomes" id="UP001059610"/>
    </source>
</evidence>
<dbReference type="Gene3D" id="3.30.460.10">
    <property type="entry name" value="Beta Polymerase, domain 2"/>
    <property type="match status" value="1"/>
</dbReference>
<keyword evidence="9 12" id="KW-0067">ATP-binding</keyword>
<reference evidence="14" key="1">
    <citation type="submission" date="2022-06" db="EMBL/GenBank/DDBJ databases">
        <title>Draft genome sequences of Pragia fontium str. JCM24417.</title>
        <authorList>
            <person name="Wakabayashi Y."/>
            <person name="Kojima K."/>
        </authorList>
    </citation>
    <scope>NUCLEOTIDE SEQUENCE</scope>
    <source>
        <strain evidence="14">JCM 24417</strain>
    </source>
</reference>
<comment type="domain">
    <text evidence="12">Comprises two domains: an N-terminal domain containing the nucleotidyltransferase activity and a C-terminal HD domain associated with both phosphodiesterase and phosphatase activities.</text>
</comment>
<dbReference type="PANTHER" id="PTHR47545">
    <property type="entry name" value="MULTIFUNCTIONAL CCA PROTEIN"/>
    <property type="match status" value="1"/>
</dbReference>
<dbReference type="Gene3D" id="1.10.3090.10">
    <property type="entry name" value="cca-adding enzyme, domain 2"/>
    <property type="match status" value="1"/>
</dbReference>
<comment type="cofactor">
    <cofactor evidence="12">
        <name>Mg(2+)</name>
        <dbReference type="ChEBI" id="CHEBI:18420"/>
    </cofactor>
    <text evidence="12">Magnesium is required for nucleotidyltransferase activity.</text>
</comment>
<dbReference type="SUPFAM" id="SSF81301">
    <property type="entry name" value="Nucleotidyltransferase"/>
    <property type="match status" value="1"/>
</dbReference>
<gene>
    <name evidence="12 14" type="primary">cca</name>
    <name evidence="14" type="ORF">SOASR032_20060</name>
</gene>
<dbReference type="PIRSF" id="PIRSF000813">
    <property type="entry name" value="CCA_bact"/>
    <property type="match status" value="1"/>
</dbReference>
<sequence length="410" mass="46337">MKTYLVGGAVRDRLLGLPVHEYDWVVVGATPEQMLAMGYQQVGKDFPVFLHPTTHDEHALARTERKSGPGYTGFTCYAAPDVTLEQDLLRRDLTINAIASDPDGNLIDPYHGQQDLEQRILRHVSPAFREDPLRVLRIARFAARYAHLGFTIAPETQRLMIEMVNGGEISSLTPERVWKETEKALATQCPQVYFQVLRDCGALAVLFPEIDNLFGVPAPEKWHPEIDTGIHVLMVLEVAAQLSDDIDVRFSALLHDVGKGLTPQEMWPHHHGHGLAGVRLVENICQRYKIPNTTRELARLVSEFHDQIHTVYKLRPSTMLNLFNAIDVWRKPQRLEQMILVSEADYRGRAGWQNKPYPQADYLKQAYAVANGVSVKEIIDAGFSGADIKTQLNQRRLAALDAWKKTQPEN</sequence>
<keyword evidence="8 12" id="KW-0378">Hydrolase</keyword>
<evidence type="ECO:0000256" key="11">
    <source>
        <dbReference type="ARBA" id="ARBA00022884"/>
    </source>
</evidence>
<evidence type="ECO:0000256" key="6">
    <source>
        <dbReference type="ARBA" id="ARBA00022741"/>
    </source>
</evidence>
<keyword evidence="15" id="KW-1185">Reference proteome</keyword>
<comment type="caution">
    <text evidence="14">The sequence shown here is derived from an EMBL/GenBank/DDBJ whole genome shotgun (WGS) entry which is preliminary data.</text>
</comment>
<protein>
    <recommendedName>
        <fullName evidence="12">Multifunctional CCA protein</fullName>
    </recommendedName>
    <domain>
        <recommendedName>
            <fullName evidence="12">CCA-adding enzyme</fullName>
            <ecNumber evidence="12">2.7.7.72</ecNumber>
        </recommendedName>
        <alternativeName>
            <fullName evidence="12">CCA tRNA nucleotidyltransferase</fullName>
        </alternativeName>
        <alternativeName>
            <fullName evidence="12">tRNA CCA-pyrophosphorylase</fullName>
        </alternativeName>
        <alternativeName>
            <fullName evidence="12">tRNA adenylyl-/cytidylyl-transferase</fullName>
        </alternativeName>
        <alternativeName>
            <fullName evidence="12">tRNA nucleotidyltransferase</fullName>
        </alternativeName>
        <alternativeName>
            <fullName evidence="12">tRNA-NT</fullName>
        </alternativeName>
    </domain>
    <domain>
        <recommendedName>
            <fullName evidence="12">2'-nucleotidase</fullName>
            <ecNumber evidence="12">3.1.3.-</ecNumber>
        </recommendedName>
    </domain>
    <domain>
        <recommendedName>
            <fullName evidence="12">2',3'-cyclic phosphodiesterase</fullName>
            <ecNumber evidence="12">3.1.4.-</ecNumber>
        </recommendedName>
    </domain>
    <domain>
        <recommendedName>
            <fullName evidence="12">Phosphatase</fullName>
        </recommendedName>
    </domain>
</protein>
<evidence type="ECO:0000256" key="10">
    <source>
        <dbReference type="ARBA" id="ARBA00022842"/>
    </source>
</evidence>
<evidence type="ECO:0000313" key="14">
    <source>
        <dbReference type="EMBL" id="GKX63437.1"/>
    </source>
</evidence>
<name>A0ABQ5LIK2_9GAMM</name>
<feature type="binding site" evidence="12">
    <location>
        <position position="11"/>
    </location>
    <ligand>
        <name>ATP</name>
        <dbReference type="ChEBI" id="CHEBI:30616"/>
    </ligand>
</feature>
<dbReference type="Pfam" id="PF01966">
    <property type="entry name" value="HD"/>
    <property type="match status" value="1"/>
</dbReference>
<keyword evidence="3 12" id="KW-0819">tRNA processing</keyword>
<dbReference type="InterPro" id="IPR043519">
    <property type="entry name" value="NT_sf"/>
</dbReference>
<dbReference type="InterPro" id="IPR006674">
    <property type="entry name" value="HD_domain"/>
</dbReference>
<evidence type="ECO:0000256" key="3">
    <source>
        <dbReference type="ARBA" id="ARBA00022694"/>
    </source>
</evidence>
<feature type="binding site" evidence="12">
    <location>
        <position position="140"/>
    </location>
    <ligand>
        <name>CTP</name>
        <dbReference type="ChEBI" id="CHEBI:37563"/>
    </ligand>
</feature>
<dbReference type="InterPro" id="IPR003607">
    <property type="entry name" value="HD/PDEase_dom"/>
</dbReference>
<keyword evidence="2 12" id="KW-0808">Transferase</keyword>
<dbReference type="HAMAP" id="MF_01261">
    <property type="entry name" value="CCA_bact_type1"/>
    <property type="match status" value="1"/>
</dbReference>
<keyword evidence="5 12" id="KW-0479">Metal-binding</keyword>
<dbReference type="RefSeq" id="WP_047781904.1">
    <property type="nucleotide sequence ID" value="NZ_BRLJ01000005.1"/>
</dbReference>